<dbReference type="Gene3D" id="1.20.5.1160">
    <property type="entry name" value="Vasodilator-stimulated phosphoprotein"/>
    <property type="match status" value="1"/>
</dbReference>
<feature type="compositionally biased region" description="Basic and acidic residues" evidence="8">
    <location>
        <begin position="752"/>
        <end position="764"/>
    </location>
</feature>
<proteinExistence type="predicted"/>
<keyword evidence="3 6" id="KW-0238">DNA-binding</keyword>
<keyword evidence="4 6" id="KW-0371">Homeobox</keyword>
<feature type="DNA-binding region" description="Homeobox" evidence="6">
    <location>
        <begin position="762"/>
        <end position="824"/>
    </location>
</feature>
<evidence type="ECO:0000259" key="9">
    <source>
        <dbReference type="PROSITE" id="PS50071"/>
    </source>
</evidence>
<dbReference type="GO" id="GO:0006355">
    <property type="term" value="P:regulation of DNA-templated transcription"/>
    <property type="evidence" value="ECO:0007669"/>
    <property type="project" value="InterPro"/>
</dbReference>
<feature type="compositionally biased region" description="Low complexity" evidence="8">
    <location>
        <begin position="841"/>
        <end position="861"/>
    </location>
</feature>
<sequence length="962" mass="109758">MTDNYGSQQSRLSRDVDRPDEPTYDRLSSATTLASATTYRSAVSPRVTNVQRSRPTGLGVTSSSTKIFQNYSSSGSSGFGPGLASLANFTGVPMRGGLSDTYTGVATITLARKRDKHDLEFLNDKFAQYVEKVRFLEAQNRKLNMELEALRSRAGQGSSRIKEMYDIERDEAENLIADTKDGVATARAKAEKLEQEVKRQAARMKDIIGSTEAERREIDNLQRKIAENDAQIALFRRRIDDLEDESRRYKLESQRLSSEISRLQNEIQNELFTKASCEVEKVALEDEIETVKQIHEAELAELRSQSVSNDLDPSQFFRNELSQAIQEVRSDYENSIDNRRNDLQNQYHLIVRQTTIHNQPTDSVVNIQQVKQSERLRTDILQKQNQNAHLDAKNKEIRNRLDELRRKIKEIQDQDAHNRAKGERDIDEARRNLERAKAQYDQIIEFKTSLEKEIDTYRKQLEGPDGLRGCVDRIVQNAEQQALERPAGPVHSKSIRSTTSIRHTFINSGGSNYAYGGPTPGATISNLATQSPPTSGANQTSSSASRDVIYRNQPNNNNTSRNSTSHYQFSYNDSFREPAHEYTNLTNVYRNSTQRDSTRVRQSADYETIPEHLDQPNVLTYIKTTRRIVTRNRMNRMKYTVKPDSDALDLSNRPQHLLSPSIDNEDDDEYLHSEDEQHHDTIEETSNFMIKKTTYDSGFVDTSDENNDLAMVKQERHRHHYHSTPLRPQQIHSHIRHPSTSSSTCSSPTNQERSHSPVDDKECRNTRFLGSRAVAVLNQWFQSNRDYPYPDDERTDRLAREAGITQKQVKKWFANKRVRSQMCYKPLYRSRKTRNSSSIRQTQTQVPPTVSTPTSATTQTRRPQTNYNYIVNHNNIATPAPLPDFSNVFPGPNPTLFNPMAASMMMFMMQQHLMTTMMAAAGLPQLPSAPATSPIPSTVPSMTSSTTSPKKANVDRITRFWL</sequence>
<evidence type="ECO:0000256" key="6">
    <source>
        <dbReference type="PROSITE-ProRule" id="PRU00108"/>
    </source>
</evidence>
<keyword evidence="1" id="KW-0403">Intermediate filament</keyword>
<feature type="region of interest" description="Disordered" evidence="8">
    <location>
        <begin position="645"/>
        <end position="685"/>
    </location>
</feature>
<dbReference type="SMART" id="SM00389">
    <property type="entry name" value="HOX"/>
    <property type="match status" value="1"/>
</dbReference>
<dbReference type="PANTHER" id="PTHR45721:SF12">
    <property type="entry name" value="INTERMEDIATE FILAMENT PROTEIN IFA-1"/>
    <property type="match status" value="1"/>
</dbReference>
<dbReference type="GO" id="GO:0005652">
    <property type="term" value="C:nuclear lamina"/>
    <property type="evidence" value="ECO:0007669"/>
    <property type="project" value="TreeGrafter"/>
</dbReference>
<feature type="region of interest" description="Disordered" evidence="8">
    <location>
        <begin position="1"/>
        <end position="25"/>
    </location>
</feature>
<feature type="compositionally biased region" description="Low complexity" evidence="8">
    <location>
        <begin position="931"/>
        <end position="949"/>
    </location>
</feature>
<feature type="region of interest" description="Disordered" evidence="8">
    <location>
        <begin position="931"/>
        <end position="950"/>
    </location>
</feature>
<comment type="caution">
    <text evidence="11">The sequence shown here is derived from an EMBL/GenBank/DDBJ whole genome shotgun (WGS) entry which is preliminary data.</text>
</comment>
<keyword evidence="5 6" id="KW-0539">Nucleus</keyword>
<feature type="domain" description="Homeobox" evidence="9">
    <location>
        <begin position="760"/>
        <end position="823"/>
    </location>
</feature>
<dbReference type="AlphaFoldDB" id="A0A813N6F7"/>
<dbReference type="InterPro" id="IPR008422">
    <property type="entry name" value="KN_HD"/>
</dbReference>
<feature type="compositionally biased region" description="Low complexity" evidence="8">
    <location>
        <begin position="738"/>
        <end position="749"/>
    </location>
</feature>
<dbReference type="InterPro" id="IPR009057">
    <property type="entry name" value="Homeodomain-like_sf"/>
</dbReference>
<evidence type="ECO:0000256" key="4">
    <source>
        <dbReference type="ARBA" id="ARBA00023155"/>
    </source>
</evidence>
<evidence type="ECO:0000256" key="2">
    <source>
        <dbReference type="ARBA" id="ARBA00023054"/>
    </source>
</evidence>
<evidence type="ECO:0000256" key="8">
    <source>
        <dbReference type="SAM" id="MobiDB-lite"/>
    </source>
</evidence>
<dbReference type="Pfam" id="PF05920">
    <property type="entry name" value="Homeobox_KN"/>
    <property type="match status" value="1"/>
</dbReference>
<dbReference type="SUPFAM" id="SSF46689">
    <property type="entry name" value="Homeodomain-like"/>
    <property type="match status" value="1"/>
</dbReference>
<dbReference type="PROSITE" id="PS50071">
    <property type="entry name" value="HOMEOBOX_2"/>
    <property type="match status" value="1"/>
</dbReference>
<evidence type="ECO:0000313" key="11">
    <source>
        <dbReference type="EMBL" id="CAF0734348.1"/>
    </source>
</evidence>
<dbReference type="CDD" id="cd00086">
    <property type="entry name" value="homeodomain"/>
    <property type="match status" value="1"/>
</dbReference>
<feature type="compositionally biased region" description="Basic and acidic residues" evidence="8">
    <location>
        <begin position="670"/>
        <end position="682"/>
    </location>
</feature>
<feature type="region of interest" description="Disordered" evidence="8">
    <location>
        <begin position="715"/>
        <end position="764"/>
    </location>
</feature>
<comment type="subcellular location">
    <subcellularLocation>
        <location evidence="6">Nucleus</location>
    </subcellularLocation>
</comment>
<protein>
    <submittedName>
        <fullName evidence="11">Uncharacterized protein</fullName>
    </submittedName>
</protein>
<dbReference type="SMART" id="SM01391">
    <property type="entry name" value="Filament"/>
    <property type="match status" value="1"/>
</dbReference>
<dbReference type="Gene3D" id="1.20.5.170">
    <property type="match status" value="1"/>
</dbReference>
<dbReference type="InterPro" id="IPR001356">
    <property type="entry name" value="HD"/>
</dbReference>
<dbReference type="GO" id="GO:0006998">
    <property type="term" value="P:nuclear envelope organization"/>
    <property type="evidence" value="ECO:0007669"/>
    <property type="project" value="TreeGrafter"/>
</dbReference>
<dbReference type="SUPFAM" id="SSF64593">
    <property type="entry name" value="Intermediate filament protein, coiled coil region"/>
    <property type="match status" value="2"/>
</dbReference>
<dbReference type="Proteomes" id="UP000663852">
    <property type="component" value="Unassembled WGS sequence"/>
</dbReference>
<feature type="compositionally biased region" description="Polar residues" evidence="8">
    <location>
        <begin position="1"/>
        <end position="11"/>
    </location>
</feature>
<gene>
    <name evidence="11" type="ORF">EDS130_LOCUS1329</name>
</gene>
<feature type="region of interest" description="Disordered" evidence="8">
    <location>
        <begin position="830"/>
        <end position="861"/>
    </location>
</feature>
<dbReference type="GO" id="GO:0005882">
    <property type="term" value="C:intermediate filament"/>
    <property type="evidence" value="ECO:0007669"/>
    <property type="project" value="UniProtKB-KW"/>
</dbReference>
<dbReference type="PANTHER" id="PTHR45721">
    <property type="entry name" value="LAMIN DM0-RELATED"/>
    <property type="match status" value="1"/>
</dbReference>
<feature type="compositionally biased region" description="Polar residues" evidence="8">
    <location>
        <begin position="524"/>
        <end position="545"/>
    </location>
</feature>
<dbReference type="Gene3D" id="1.10.10.60">
    <property type="entry name" value="Homeodomain-like"/>
    <property type="match status" value="1"/>
</dbReference>
<dbReference type="GO" id="GO:0007097">
    <property type="term" value="P:nuclear migration"/>
    <property type="evidence" value="ECO:0007669"/>
    <property type="project" value="TreeGrafter"/>
</dbReference>
<evidence type="ECO:0000259" key="10">
    <source>
        <dbReference type="PROSITE" id="PS51842"/>
    </source>
</evidence>
<evidence type="ECO:0000256" key="5">
    <source>
        <dbReference type="ARBA" id="ARBA00023242"/>
    </source>
</evidence>
<feature type="region of interest" description="Disordered" evidence="8">
    <location>
        <begin position="524"/>
        <end position="566"/>
    </location>
</feature>
<organism evidence="11 12">
    <name type="scientific">Adineta ricciae</name>
    <name type="common">Rotifer</name>
    <dbReference type="NCBI Taxonomy" id="249248"/>
    <lineage>
        <taxon>Eukaryota</taxon>
        <taxon>Metazoa</taxon>
        <taxon>Spiralia</taxon>
        <taxon>Gnathifera</taxon>
        <taxon>Rotifera</taxon>
        <taxon>Eurotatoria</taxon>
        <taxon>Bdelloidea</taxon>
        <taxon>Adinetida</taxon>
        <taxon>Adinetidae</taxon>
        <taxon>Adineta</taxon>
    </lineage>
</organism>
<dbReference type="GO" id="GO:0003677">
    <property type="term" value="F:DNA binding"/>
    <property type="evidence" value="ECO:0007669"/>
    <property type="project" value="UniProtKB-UniRule"/>
</dbReference>
<evidence type="ECO:0000256" key="3">
    <source>
        <dbReference type="ARBA" id="ARBA00023125"/>
    </source>
</evidence>
<feature type="coiled-coil region" evidence="7">
    <location>
        <begin position="119"/>
        <end position="338"/>
    </location>
</feature>
<feature type="coiled-coil region" evidence="7">
    <location>
        <begin position="380"/>
        <end position="453"/>
    </location>
</feature>
<name>A0A813N6F7_ADIRI</name>
<dbReference type="EMBL" id="CAJNOJ010000003">
    <property type="protein sequence ID" value="CAF0734348.1"/>
    <property type="molecule type" value="Genomic_DNA"/>
</dbReference>
<evidence type="ECO:0000256" key="7">
    <source>
        <dbReference type="SAM" id="Coils"/>
    </source>
</evidence>
<reference evidence="11" key="1">
    <citation type="submission" date="2021-02" db="EMBL/GenBank/DDBJ databases">
        <authorList>
            <person name="Nowell W R."/>
        </authorList>
    </citation>
    <scope>NUCLEOTIDE SEQUENCE</scope>
</reference>
<dbReference type="GO" id="GO:0090435">
    <property type="term" value="P:protein localization to nuclear envelope"/>
    <property type="evidence" value="ECO:0007669"/>
    <property type="project" value="TreeGrafter"/>
</dbReference>
<dbReference type="GO" id="GO:0005200">
    <property type="term" value="F:structural constituent of cytoskeleton"/>
    <property type="evidence" value="ECO:0007669"/>
    <property type="project" value="TreeGrafter"/>
</dbReference>
<dbReference type="InterPro" id="IPR039008">
    <property type="entry name" value="IF_rod_dom"/>
</dbReference>
<feature type="compositionally biased region" description="Basic and acidic residues" evidence="8">
    <location>
        <begin position="12"/>
        <end position="24"/>
    </location>
</feature>
<evidence type="ECO:0000313" key="12">
    <source>
        <dbReference type="Proteomes" id="UP000663852"/>
    </source>
</evidence>
<feature type="compositionally biased region" description="Low complexity" evidence="8">
    <location>
        <begin position="555"/>
        <end position="565"/>
    </location>
</feature>
<feature type="domain" description="IF rod" evidence="10">
    <location>
        <begin position="115"/>
        <end position="468"/>
    </location>
</feature>
<dbReference type="OrthoDB" id="2441647at2759"/>
<keyword evidence="2 7" id="KW-0175">Coiled coil</keyword>
<dbReference type="GO" id="GO:0031507">
    <property type="term" value="P:heterochromatin formation"/>
    <property type="evidence" value="ECO:0007669"/>
    <property type="project" value="TreeGrafter"/>
</dbReference>
<evidence type="ECO:0000256" key="1">
    <source>
        <dbReference type="ARBA" id="ARBA00022754"/>
    </source>
</evidence>
<dbReference type="PROSITE" id="PS51842">
    <property type="entry name" value="IF_ROD_2"/>
    <property type="match status" value="1"/>
</dbReference>
<dbReference type="Pfam" id="PF00038">
    <property type="entry name" value="Filament"/>
    <property type="match status" value="1"/>
</dbReference>
<dbReference type="GO" id="GO:0051664">
    <property type="term" value="P:nuclear pore localization"/>
    <property type="evidence" value="ECO:0007669"/>
    <property type="project" value="TreeGrafter"/>
</dbReference>
<accession>A0A813N6F7</accession>